<dbReference type="InterPro" id="IPR006680">
    <property type="entry name" value="Amidohydro-rel"/>
</dbReference>
<keyword evidence="4" id="KW-1185">Reference proteome</keyword>
<dbReference type="OrthoDB" id="43951at2157"/>
<keyword evidence="1" id="KW-0456">Lyase</keyword>
<dbReference type="PANTHER" id="PTHR21240:SF28">
    <property type="entry name" value="ISO-OROTATE DECARBOXYLASE (EUROFUNG)"/>
    <property type="match status" value="1"/>
</dbReference>
<dbReference type="PANTHER" id="PTHR21240">
    <property type="entry name" value="2-AMINO-3-CARBOXYLMUCONATE-6-SEMIALDEHYDE DECARBOXYLASE"/>
    <property type="match status" value="1"/>
</dbReference>
<reference evidence="3 4" key="1">
    <citation type="submission" date="2020-02" db="EMBL/GenBank/DDBJ databases">
        <title>Comparative genome analysis reveals the metabolism and evolution of the thermophilic archaeal genus Metallosphaera.</title>
        <authorList>
            <person name="Jiang C."/>
        </authorList>
    </citation>
    <scope>NUCLEOTIDE SEQUENCE [LARGE SCALE GENOMIC DNA]</scope>
    <source>
        <strain evidence="3 4">Ric-A</strain>
    </source>
</reference>
<dbReference type="Pfam" id="PF04909">
    <property type="entry name" value="Amidohydro_2"/>
    <property type="match status" value="1"/>
</dbReference>
<accession>A0A6N0NU82</accession>
<evidence type="ECO:0000259" key="2">
    <source>
        <dbReference type="Pfam" id="PF04909"/>
    </source>
</evidence>
<dbReference type="Proteomes" id="UP000509301">
    <property type="component" value="Chromosome"/>
</dbReference>
<evidence type="ECO:0000313" key="3">
    <source>
        <dbReference type="EMBL" id="QKQ99027.1"/>
    </source>
</evidence>
<evidence type="ECO:0000256" key="1">
    <source>
        <dbReference type="ARBA" id="ARBA00023239"/>
    </source>
</evidence>
<proteinExistence type="predicted"/>
<gene>
    <name evidence="3" type="ORF">GWK48_00230</name>
</gene>
<dbReference type="SUPFAM" id="SSF51556">
    <property type="entry name" value="Metallo-dependent hydrolases"/>
    <property type="match status" value="1"/>
</dbReference>
<name>A0A6N0NU82_9CREN</name>
<dbReference type="RefSeq" id="WP_174628527.1">
    <property type="nucleotide sequence ID" value="NZ_CP049074.1"/>
</dbReference>
<dbReference type="GO" id="GO:0005737">
    <property type="term" value="C:cytoplasm"/>
    <property type="evidence" value="ECO:0007669"/>
    <property type="project" value="TreeGrafter"/>
</dbReference>
<dbReference type="InterPro" id="IPR032466">
    <property type="entry name" value="Metal_Hydrolase"/>
</dbReference>
<dbReference type="EMBL" id="CP049074">
    <property type="protein sequence ID" value="QKQ99027.1"/>
    <property type="molecule type" value="Genomic_DNA"/>
</dbReference>
<evidence type="ECO:0000313" key="4">
    <source>
        <dbReference type="Proteomes" id="UP000509301"/>
    </source>
</evidence>
<dbReference type="GeneID" id="55640325"/>
<organism evidence="3 4">
    <name type="scientific">Metallosphaera tengchongensis</name>
    <dbReference type="NCBI Taxonomy" id="1532350"/>
    <lineage>
        <taxon>Archaea</taxon>
        <taxon>Thermoproteota</taxon>
        <taxon>Thermoprotei</taxon>
        <taxon>Sulfolobales</taxon>
        <taxon>Sulfolobaceae</taxon>
        <taxon>Metallosphaera</taxon>
    </lineage>
</organism>
<dbReference type="InterPro" id="IPR032465">
    <property type="entry name" value="ACMSD"/>
</dbReference>
<keyword evidence="3" id="KW-0378">Hydrolase</keyword>
<dbReference type="Gene3D" id="3.20.20.140">
    <property type="entry name" value="Metal-dependent hydrolases"/>
    <property type="match status" value="1"/>
</dbReference>
<dbReference type="GO" id="GO:0016787">
    <property type="term" value="F:hydrolase activity"/>
    <property type="evidence" value="ECO:0007669"/>
    <property type="project" value="UniProtKB-KW"/>
</dbReference>
<dbReference type="GO" id="GO:0016831">
    <property type="term" value="F:carboxy-lyase activity"/>
    <property type="evidence" value="ECO:0007669"/>
    <property type="project" value="InterPro"/>
</dbReference>
<feature type="domain" description="Amidohydrolase-related" evidence="2">
    <location>
        <begin position="94"/>
        <end position="309"/>
    </location>
</feature>
<dbReference type="AlphaFoldDB" id="A0A6N0NU82"/>
<sequence length="312" mass="35697">MERGLILDVHSHILTKSYIDFMSKRGYLKPSGLTVWGRNYPVNKFLLDLDEKLKDLKSLGGEVIPFLSIPPPWTYFLPKEEEVRLVKEVNDELAKMASDRIRTLATLPMTDVNEAMGEAERAIKDLGMDGFIVGTGLNVETIADDRFEPLLRKLANLGKPVFLHPGTLILGLDEGAMSSTVSYPFETTFVLAKLGIRGILREFNLKLIVPHGGGYLPYQLGRFDMLYETGRSKFKLSEELNNVFFDVVVYHKMELELLYRRFGVDKMLYGTDHPFPISRPALFARIVEETLPKEKEKVFYQNAKKLFELNWL</sequence>
<dbReference type="GO" id="GO:0019748">
    <property type="term" value="P:secondary metabolic process"/>
    <property type="evidence" value="ECO:0007669"/>
    <property type="project" value="TreeGrafter"/>
</dbReference>
<protein>
    <submittedName>
        <fullName evidence="3">Amidohydrolase</fullName>
    </submittedName>
</protein>
<dbReference type="KEGG" id="mten:GWK48_00230"/>